<dbReference type="PANTHER" id="PTHR11695:SF294">
    <property type="entry name" value="RETICULON-4-INTERACTING PROTEIN 1, MITOCHONDRIAL"/>
    <property type="match status" value="1"/>
</dbReference>
<dbReference type="OrthoDB" id="3727682at2"/>
<dbReference type="InterPro" id="IPR002364">
    <property type="entry name" value="Quin_OxRdtase/zeta-crystal_CS"/>
</dbReference>
<dbReference type="AlphaFoldDB" id="A0A1H0ES67"/>
<sequence length="331" mass="35365">MKAFVVDRYKRPLHLAEVAEPEVGPHDVLVDVRAASVNVLDAKIRDGEFRQLLPYRTPLTLGHDLAGVVLRVGDAVTRFSVGDEVFGRPRDHRIGTFAERIAVHQDDLATKPATLSMTEAAALPLVALTAWQALVEVARVQPGQQVLVHAGSGGVGTVAIQLAKHLGATVATTTGTSNVEWVRALGADLVVDYRTQDFTDLVRGYDLALDGQGGENLTRSLGVLRKGGLAIGIAGPPDHDFGVRAGLNPVLRTVFRLLSAGVRRKAAKLGVRYSFLFMRASGTQLAEIAALVDAGVLTPVLDRDFPFEQTPVALAHVETGRAKGKVTITRS</sequence>
<dbReference type="GO" id="GO:0008270">
    <property type="term" value="F:zinc ion binding"/>
    <property type="evidence" value="ECO:0007669"/>
    <property type="project" value="InterPro"/>
</dbReference>
<dbReference type="InterPro" id="IPR036291">
    <property type="entry name" value="NAD(P)-bd_dom_sf"/>
</dbReference>
<dbReference type="PROSITE" id="PS01162">
    <property type="entry name" value="QOR_ZETA_CRYSTAL"/>
    <property type="match status" value="1"/>
</dbReference>
<evidence type="ECO:0000256" key="1">
    <source>
        <dbReference type="ARBA" id="ARBA00023002"/>
    </source>
</evidence>
<reference evidence="4" key="1">
    <citation type="submission" date="2016-10" db="EMBL/GenBank/DDBJ databases">
        <authorList>
            <person name="Varghese N."/>
            <person name="Submissions S."/>
        </authorList>
    </citation>
    <scope>NUCLEOTIDE SEQUENCE [LARGE SCALE GENOMIC DNA]</scope>
    <source>
        <strain evidence="4">DSM 45843</strain>
    </source>
</reference>
<dbReference type="Gene3D" id="3.40.50.720">
    <property type="entry name" value="NAD(P)-binding Rossmann-like Domain"/>
    <property type="match status" value="1"/>
</dbReference>
<dbReference type="InterPro" id="IPR050700">
    <property type="entry name" value="YIM1/Zinc_Alcohol_DH_Fams"/>
</dbReference>
<dbReference type="CDD" id="cd05289">
    <property type="entry name" value="MDR_like_2"/>
    <property type="match status" value="1"/>
</dbReference>
<proteinExistence type="predicted"/>
<dbReference type="InterPro" id="IPR020843">
    <property type="entry name" value="ER"/>
</dbReference>
<keyword evidence="1" id="KW-0560">Oxidoreductase</keyword>
<evidence type="ECO:0000313" key="3">
    <source>
        <dbReference type="EMBL" id="SDN85238.1"/>
    </source>
</evidence>
<dbReference type="RefSeq" id="WP_091240229.1">
    <property type="nucleotide sequence ID" value="NZ_FNIR01000002.1"/>
</dbReference>
<dbReference type="SUPFAM" id="SSF50129">
    <property type="entry name" value="GroES-like"/>
    <property type="match status" value="1"/>
</dbReference>
<dbReference type="InterPro" id="IPR013154">
    <property type="entry name" value="ADH-like_N"/>
</dbReference>
<accession>A0A1H0ES67</accession>
<evidence type="ECO:0000259" key="2">
    <source>
        <dbReference type="SMART" id="SM00829"/>
    </source>
</evidence>
<protein>
    <submittedName>
        <fullName evidence="3">NADPH:quinone reductase</fullName>
    </submittedName>
</protein>
<dbReference type="SMART" id="SM00829">
    <property type="entry name" value="PKS_ER"/>
    <property type="match status" value="1"/>
</dbReference>
<name>A0A1H0ES67_9ACTN</name>
<dbReference type="Gene3D" id="3.90.180.10">
    <property type="entry name" value="Medium-chain alcohol dehydrogenases, catalytic domain"/>
    <property type="match status" value="1"/>
</dbReference>
<organism evidence="3 4">
    <name type="scientific">Klenkia soli</name>
    <dbReference type="NCBI Taxonomy" id="1052260"/>
    <lineage>
        <taxon>Bacteria</taxon>
        <taxon>Bacillati</taxon>
        <taxon>Actinomycetota</taxon>
        <taxon>Actinomycetes</taxon>
        <taxon>Geodermatophilales</taxon>
        <taxon>Geodermatophilaceae</taxon>
        <taxon>Klenkia</taxon>
    </lineage>
</organism>
<dbReference type="InterPro" id="IPR011032">
    <property type="entry name" value="GroES-like_sf"/>
</dbReference>
<dbReference type="PANTHER" id="PTHR11695">
    <property type="entry name" value="ALCOHOL DEHYDROGENASE RELATED"/>
    <property type="match status" value="1"/>
</dbReference>
<dbReference type="EMBL" id="FNIR01000002">
    <property type="protein sequence ID" value="SDN85238.1"/>
    <property type="molecule type" value="Genomic_DNA"/>
</dbReference>
<gene>
    <name evidence="3" type="ORF">SAMN05660199_00847</name>
</gene>
<dbReference type="Pfam" id="PF13602">
    <property type="entry name" value="ADH_zinc_N_2"/>
    <property type="match status" value="1"/>
</dbReference>
<keyword evidence="4" id="KW-1185">Reference proteome</keyword>
<dbReference type="SUPFAM" id="SSF51735">
    <property type="entry name" value="NAD(P)-binding Rossmann-fold domains"/>
    <property type="match status" value="1"/>
</dbReference>
<dbReference type="Proteomes" id="UP000199088">
    <property type="component" value="Unassembled WGS sequence"/>
</dbReference>
<dbReference type="Pfam" id="PF08240">
    <property type="entry name" value="ADH_N"/>
    <property type="match status" value="1"/>
</dbReference>
<dbReference type="GO" id="GO:0016491">
    <property type="term" value="F:oxidoreductase activity"/>
    <property type="evidence" value="ECO:0007669"/>
    <property type="project" value="UniProtKB-KW"/>
</dbReference>
<evidence type="ECO:0000313" key="4">
    <source>
        <dbReference type="Proteomes" id="UP000199088"/>
    </source>
</evidence>
<feature type="domain" description="Enoyl reductase (ER)" evidence="2">
    <location>
        <begin position="10"/>
        <end position="328"/>
    </location>
</feature>
<dbReference type="STRING" id="1052260.SAMN05660199_00847"/>